<dbReference type="PROSITE" id="PS51645">
    <property type="entry name" value="PHR_CRY_ALPHA_BETA"/>
    <property type="match status" value="1"/>
</dbReference>
<dbReference type="PROSITE" id="PS00394">
    <property type="entry name" value="DNA_PHOTOLYASES_1_1"/>
    <property type="match status" value="1"/>
</dbReference>
<feature type="compositionally biased region" description="Basic residues" evidence="7">
    <location>
        <begin position="495"/>
        <end position="509"/>
    </location>
</feature>
<proteinExistence type="inferred from homology"/>
<feature type="compositionally biased region" description="Basic and acidic residues" evidence="7">
    <location>
        <begin position="510"/>
        <end position="536"/>
    </location>
</feature>
<organism evidence="9 10">
    <name type="scientific">Thiomicrorhabdus marina</name>
    <dbReference type="NCBI Taxonomy" id="2818442"/>
    <lineage>
        <taxon>Bacteria</taxon>
        <taxon>Pseudomonadati</taxon>
        <taxon>Pseudomonadota</taxon>
        <taxon>Gammaproteobacteria</taxon>
        <taxon>Thiotrichales</taxon>
        <taxon>Piscirickettsiaceae</taxon>
        <taxon>Thiomicrorhabdus</taxon>
    </lineage>
</organism>
<evidence type="ECO:0000256" key="5">
    <source>
        <dbReference type="ARBA" id="ARBA00022827"/>
    </source>
</evidence>
<comment type="caution">
    <text evidence="9">The sequence shown here is derived from an EMBL/GenBank/DDBJ whole genome shotgun (WGS) entry which is preliminary data.</text>
</comment>
<dbReference type="InterPro" id="IPR005101">
    <property type="entry name" value="Cryptochr/Photolyase_FAD-bd"/>
</dbReference>
<dbReference type="InterPro" id="IPR002081">
    <property type="entry name" value="Cryptochrome/DNA_photolyase_1"/>
</dbReference>
<dbReference type="Pfam" id="PF03441">
    <property type="entry name" value="FAD_binding_7"/>
    <property type="match status" value="1"/>
</dbReference>
<dbReference type="InterPro" id="IPR006050">
    <property type="entry name" value="DNA_photolyase_N"/>
</dbReference>
<dbReference type="Pfam" id="PF00875">
    <property type="entry name" value="DNA_photolyase"/>
    <property type="match status" value="1"/>
</dbReference>
<evidence type="ECO:0000256" key="7">
    <source>
        <dbReference type="SAM" id="MobiDB-lite"/>
    </source>
</evidence>
<dbReference type="InterPro" id="IPR036155">
    <property type="entry name" value="Crypto/Photolyase_N_sf"/>
</dbReference>
<evidence type="ECO:0000256" key="4">
    <source>
        <dbReference type="ARBA" id="ARBA00022630"/>
    </source>
</evidence>
<dbReference type="InterPro" id="IPR014729">
    <property type="entry name" value="Rossmann-like_a/b/a_fold"/>
</dbReference>
<evidence type="ECO:0000256" key="2">
    <source>
        <dbReference type="ARBA" id="ARBA00001974"/>
    </source>
</evidence>
<comment type="cofactor">
    <cofactor evidence="1">
        <name>(6R)-5,10-methylene-5,6,7,8-tetrahydrofolate</name>
        <dbReference type="ChEBI" id="CHEBI:15636"/>
    </cofactor>
</comment>
<evidence type="ECO:0000256" key="6">
    <source>
        <dbReference type="ARBA" id="ARBA00022991"/>
    </source>
</evidence>
<protein>
    <submittedName>
        <fullName evidence="9">Deoxyribodipyrimidine photo-lyase</fullName>
    </submittedName>
</protein>
<dbReference type="PANTHER" id="PTHR11455:SF9">
    <property type="entry name" value="CRYPTOCHROME CIRCADIAN CLOCK 5 ISOFORM X1"/>
    <property type="match status" value="1"/>
</dbReference>
<comment type="cofactor">
    <cofactor evidence="2">
        <name>FAD</name>
        <dbReference type="ChEBI" id="CHEBI:57692"/>
    </cofactor>
</comment>
<comment type="similarity">
    <text evidence="3">Belongs to the DNA photolyase class-1 family.</text>
</comment>
<reference evidence="9 10" key="1">
    <citation type="submission" date="2021-03" db="EMBL/GenBank/DDBJ databases">
        <title>Thiomicrorhabdus sp.nov.,novel sulfur-oxidizing bacteria isolated from coastal sediment.</title>
        <authorList>
            <person name="Liu X."/>
        </authorList>
    </citation>
    <scope>NUCLEOTIDE SEQUENCE [LARGE SCALE GENOMIC DNA]</scope>
    <source>
        <strain evidence="9 10">6S2-11</strain>
    </source>
</reference>
<dbReference type="RefSeq" id="WP_208150124.1">
    <property type="nucleotide sequence ID" value="NZ_JAGETV010000014.1"/>
</dbReference>
<sequence length="536" mass="62676">MSRYSTDTKVVILWFKRDLRLVDHAALWQALELCEQQQAELLLLYVLEAEYWQQADASARQWRFIADCLRDLNYQLQQKCSALNFAQGDMLQALQVLADNYQIVALCSHQETANGWTFQRDLTIKKWCAKQGVPWHEALQQPVKRAGLNRDHYAQLVQNFFQQETLPEPQQLPESRLHQGWQLPSRLDNPFIRPDSYIAGEQTQKGGRVLGLALLESFLQHREQNYLKTLAKPLAGAKFSSRLSPHIAWGSLSIREVMHATWDALPHKTYKRNLRAFNERLFWQSHFIQKLETEPDIEFLEMHPLLRDVRKWDEAARQRYQAWANGQTGFPMVDACMRCLRLRGWLPFRMRAMLVSFASYQLWLPWQKFAPYLGALFTDYEPGIHYSQIQMQSGVTGINQMRVYNPVKQSQDQDPSGEFIRKWCPELAALDESMIHQPWEFADDVLAQFDVKLGEDYPLPIVEHQQAAREAKQRLHSLRQTPEAKALKQEVFSKHGSRKRPNQRISRARKPSEAAQRKALQKAHEQAQRDKQMALF</sequence>
<dbReference type="InterPro" id="IPR018394">
    <property type="entry name" value="DNA_photolyase_1_CS_C"/>
</dbReference>
<keyword evidence="4" id="KW-0285">Flavoprotein</keyword>
<dbReference type="PANTHER" id="PTHR11455">
    <property type="entry name" value="CRYPTOCHROME"/>
    <property type="match status" value="1"/>
</dbReference>
<evidence type="ECO:0000313" key="9">
    <source>
        <dbReference type="EMBL" id="MBO1927632.1"/>
    </source>
</evidence>
<evidence type="ECO:0000256" key="3">
    <source>
        <dbReference type="ARBA" id="ARBA00005862"/>
    </source>
</evidence>
<feature type="domain" description="Photolyase/cryptochrome alpha/beta" evidence="8">
    <location>
        <begin position="9"/>
        <end position="143"/>
    </location>
</feature>
<feature type="region of interest" description="Disordered" evidence="7">
    <location>
        <begin position="472"/>
        <end position="536"/>
    </location>
</feature>
<dbReference type="Proteomes" id="UP000664835">
    <property type="component" value="Unassembled WGS sequence"/>
</dbReference>
<name>A0ABS3Q5Q2_9GAMM</name>
<gene>
    <name evidence="9" type="ORF">J3998_08590</name>
</gene>
<dbReference type="InterPro" id="IPR036134">
    <property type="entry name" value="Crypto/Photolyase_FAD-like_sf"/>
</dbReference>
<dbReference type="SUPFAM" id="SSF52425">
    <property type="entry name" value="Cryptochrome/photolyase, N-terminal domain"/>
    <property type="match status" value="1"/>
</dbReference>
<dbReference type="Gene3D" id="3.40.50.620">
    <property type="entry name" value="HUPs"/>
    <property type="match status" value="1"/>
</dbReference>
<evidence type="ECO:0000256" key="1">
    <source>
        <dbReference type="ARBA" id="ARBA00001932"/>
    </source>
</evidence>
<dbReference type="SUPFAM" id="SSF48173">
    <property type="entry name" value="Cryptochrome/photolyase FAD-binding domain"/>
    <property type="match status" value="1"/>
</dbReference>
<dbReference type="Gene3D" id="1.25.40.80">
    <property type="match status" value="1"/>
</dbReference>
<evidence type="ECO:0000259" key="8">
    <source>
        <dbReference type="PROSITE" id="PS51645"/>
    </source>
</evidence>
<keyword evidence="6" id="KW-0157">Chromophore</keyword>
<keyword evidence="5" id="KW-0274">FAD</keyword>
<accession>A0ABS3Q5Q2</accession>
<evidence type="ECO:0000313" key="10">
    <source>
        <dbReference type="Proteomes" id="UP000664835"/>
    </source>
</evidence>
<dbReference type="Gene3D" id="1.10.579.10">
    <property type="entry name" value="DNA Cyclobutane Dipyrimidine Photolyase, subunit A, domain 3"/>
    <property type="match status" value="1"/>
</dbReference>
<dbReference type="EMBL" id="JAGETV010000014">
    <property type="protein sequence ID" value="MBO1927632.1"/>
    <property type="molecule type" value="Genomic_DNA"/>
</dbReference>
<keyword evidence="10" id="KW-1185">Reference proteome</keyword>